<dbReference type="Pfam" id="PF00587">
    <property type="entry name" value="tRNA-synt_2b"/>
    <property type="match status" value="1"/>
</dbReference>
<evidence type="ECO:0000259" key="16">
    <source>
        <dbReference type="PROSITE" id="PS51880"/>
    </source>
</evidence>
<evidence type="ECO:0000256" key="2">
    <source>
        <dbReference type="ARBA" id="ARBA00008226"/>
    </source>
</evidence>
<gene>
    <name evidence="14 17" type="primary">thrS</name>
    <name evidence="17" type="ORF">G5B42_07895</name>
</gene>
<dbReference type="EMBL" id="JAAKDE010000015">
    <property type="protein sequence ID" value="MBA2133460.1"/>
    <property type="molecule type" value="Genomic_DNA"/>
</dbReference>
<evidence type="ECO:0000259" key="15">
    <source>
        <dbReference type="PROSITE" id="PS50862"/>
    </source>
</evidence>
<comment type="caution">
    <text evidence="17">The sequence shown here is derived from an EMBL/GenBank/DDBJ whole genome shotgun (WGS) entry which is preliminary data.</text>
</comment>
<dbReference type="Proteomes" id="UP000657177">
    <property type="component" value="Unassembled WGS sequence"/>
</dbReference>
<keyword evidence="11 14" id="KW-0648">Protein biosynthesis</keyword>
<dbReference type="Gene3D" id="3.30.980.10">
    <property type="entry name" value="Threonyl-trna Synthetase, Chain A, domain 2"/>
    <property type="match status" value="1"/>
</dbReference>
<evidence type="ECO:0000256" key="11">
    <source>
        <dbReference type="ARBA" id="ARBA00022917"/>
    </source>
</evidence>
<dbReference type="PROSITE" id="PS51880">
    <property type="entry name" value="TGS"/>
    <property type="match status" value="1"/>
</dbReference>
<dbReference type="InterPro" id="IPR018163">
    <property type="entry name" value="Thr/Ala-tRNA-synth_IIc_edit"/>
</dbReference>
<dbReference type="FunFam" id="3.30.980.10:FF:000005">
    <property type="entry name" value="Threonyl-tRNA synthetase, mitochondrial"/>
    <property type="match status" value="1"/>
</dbReference>
<dbReference type="PANTHER" id="PTHR11451:SF44">
    <property type="entry name" value="THREONINE--TRNA LIGASE, CHLOROPLASTIC_MITOCHONDRIAL 2"/>
    <property type="match status" value="1"/>
</dbReference>
<dbReference type="AlphaFoldDB" id="A0A8J6LIU2"/>
<evidence type="ECO:0000256" key="3">
    <source>
        <dbReference type="ARBA" id="ARBA00022490"/>
    </source>
</evidence>
<dbReference type="InterPro" id="IPR004095">
    <property type="entry name" value="TGS"/>
</dbReference>
<feature type="binding site" evidence="14">
    <location>
        <position position="385"/>
    </location>
    <ligand>
        <name>Zn(2+)</name>
        <dbReference type="ChEBI" id="CHEBI:29105"/>
        <note>catalytic</note>
    </ligand>
</feature>
<dbReference type="Gene3D" id="3.40.50.800">
    <property type="entry name" value="Anticodon-binding domain"/>
    <property type="match status" value="1"/>
</dbReference>
<dbReference type="Gene3D" id="3.10.20.30">
    <property type="match status" value="1"/>
</dbReference>
<dbReference type="InterPro" id="IPR012676">
    <property type="entry name" value="TGS-like"/>
</dbReference>
<dbReference type="GO" id="GO:0000049">
    <property type="term" value="F:tRNA binding"/>
    <property type="evidence" value="ECO:0007669"/>
    <property type="project" value="UniProtKB-KW"/>
</dbReference>
<dbReference type="InterPro" id="IPR012947">
    <property type="entry name" value="tRNA_SAD"/>
</dbReference>
<proteinExistence type="inferred from homology"/>
<comment type="cofactor">
    <cofactor evidence="14">
        <name>Zn(2+)</name>
        <dbReference type="ChEBI" id="CHEBI:29105"/>
    </cofactor>
    <text evidence="14">Binds 1 zinc ion per subunit.</text>
</comment>
<dbReference type="RefSeq" id="WP_181339926.1">
    <property type="nucleotide sequence ID" value="NZ_JAAKDE010000015.1"/>
</dbReference>
<dbReference type="Gene3D" id="3.30.54.20">
    <property type="match status" value="1"/>
</dbReference>
<organism evidence="17 18">
    <name type="scientific">Capillibacterium thermochitinicola</name>
    <dbReference type="NCBI Taxonomy" id="2699427"/>
    <lineage>
        <taxon>Bacteria</taxon>
        <taxon>Bacillati</taxon>
        <taxon>Bacillota</taxon>
        <taxon>Capillibacterium</taxon>
    </lineage>
</organism>
<dbReference type="Pfam" id="PF07973">
    <property type="entry name" value="tRNA_SAD"/>
    <property type="match status" value="1"/>
</dbReference>
<dbReference type="CDD" id="cd01667">
    <property type="entry name" value="TGS_ThrRS"/>
    <property type="match status" value="1"/>
</dbReference>
<dbReference type="EC" id="6.1.1.3" evidence="14"/>
<dbReference type="CDD" id="cd00860">
    <property type="entry name" value="ThrRS_anticodon"/>
    <property type="match status" value="1"/>
</dbReference>
<feature type="domain" description="TGS" evidence="16">
    <location>
        <begin position="1"/>
        <end position="61"/>
    </location>
</feature>
<dbReference type="GO" id="GO:0016740">
    <property type="term" value="F:transferase activity"/>
    <property type="evidence" value="ECO:0007669"/>
    <property type="project" value="UniProtKB-ARBA"/>
</dbReference>
<dbReference type="SUPFAM" id="SSF55186">
    <property type="entry name" value="ThrRS/AlaRS common domain"/>
    <property type="match status" value="1"/>
</dbReference>
<evidence type="ECO:0000256" key="6">
    <source>
        <dbReference type="ARBA" id="ARBA00022723"/>
    </source>
</evidence>
<keyword evidence="7 14" id="KW-0547">Nucleotide-binding</keyword>
<comment type="subunit">
    <text evidence="14">Homodimer.</text>
</comment>
<dbReference type="SMART" id="SM00863">
    <property type="entry name" value="tRNA_SAD"/>
    <property type="match status" value="1"/>
</dbReference>
<reference evidence="17" key="1">
    <citation type="submission" date="2020-06" db="EMBL/GenBank/DDBJ databases">
        <title>Novel chitinolytic bacterium.</title>
        <authorList>
            <person name="Ungkulpasvich U."/>
            <person name="Kosugi A."/>
            <person name="Uke A."/>
        </authorList>
    </citation>
    <scope>NUCLEOTIDE SEQUENCE</scope>
    <source>
        <strain evidence="17">UUS1-1</strain>
    </source>
</reference>
<feature type="binding site" evidence="14">
    <location>
        <position position="334"/>
    </location>
    <ligand>
        <name>Zn(2+)</name>
        <dbReference type="ChEBI" id="CHEBI:29105"/>
        <note>catalytic</note>
    </ligand>
</feature>
<keyword evidence="6 14" id="KW-0479">Metal-binding</keyword>
<feature type="domain" description="Aminoacyl-transfer RNA synthetases class-II family profile" evidence="15">
    <location>
        <begin position="241"/>
        <end position="534"/>
    </location>
</feature>
<protein>
    <recommendedName>
        <fullName evidence="14">Threonine--tRNA ligase</fullName>
        <ecNumber evidence="14">6.1.1.3</ecNumber>
    </recommendedName>
    <alternativeName>
        <fullName evidence="14">Threonyl-tRNA synthetase</fullName>
        <shortName evidence="14">ThrRS</shortName>
    </alternativeName>
</protein>
<comment type="similarity">
    <text evidence="2 14">Belongs to the class-II aminoacyl-tRNA synthetase family.</text>
</comment>
<dbReference type="PANTHER" id="PTHR11451">
    <property type="entry name" value="THREONINE-TRNA LIGASE"/>
    <property type="match status" value="1"/>
</dbReference>
<dbReference type="InterPro" id="IPR002320">
    <property type="entry name" value="Thr-tRNA-ligase_IIa"/>
</dbReference>
<dbReference type="InterPro" id="IPR012675">
    <property type="entry name" value="Beta-grasp_dom_sf"/>
</dbReference>
<dbReference type="PRINTS" id="PR01047">
    <property type="entry name" value="TRNASYNTHTHR"/>
</dbReference>
<dbReference type="Pfam" id="PF03129">
    <property type="entry name" value="HGTP_anticodon"/>
    <property type="match status" value="1"/>
</dbReference>
<dbReference type="NCBIfam" id="TIGR00418">
    <property type="entry name" value="thrS"/>
    <property type="match status" value="1"/>
</dbReference>
<dbReference type="GO" id="GO:0005737">
    <property type="term" value="C:cytoplasm"/>
    <property type="evidence" value="ECO:0007669"/>
    <property type="project" value="UniProtKB-SubCell"/>
</dbReference>
<evidence type="ECO:0000256" key="10">
    <source>
        <dbReference type="ARBA" id="ARBA00022884"/>
    </source>
</evidence>
<dbReference type="FunFam" id="3.30.930.10:FF:000019">
    <property type="entry name" value="Threonine--tRNA ligase"/>
    <property type="match status" value="1"/>
</dbReference>
<dbReference type="GO" id="GO:0005524">
    <property type="term" value="F:ATP binding"/>
    <property type="evidence" value="ECO:0007669"/>
    <property type="project" value="UniProtKB-UniRule"/>
</dbReference>
<dbReference type="GO" id="GO:0004829">
    <property type="term" value="F:threonine-tRNA ligase activity"/>
    <property type="evidence" value="ECO:0007669"/>
    <property type="project" value="UniProtKB-UniRule"/>
</dbReference>
<feature type="binding site" evidence="14">
    <location>
        <position position="511"/>
    </location>
    <ligand>
        <name>Zn(2+)</name>
        <dbReference type="ChEBI" id="CHEBI:29105"/>
        <note>catalytic</note>
    </ligand>
</feature>
<dbReference type="HAMAP" id="MF_00184">
    <property type="entry name" value="Thr_tRNA_synth"/>
    <property type="match status" value="1"/>
</dbReference>
<comment type="subcellular location">
    <subcellularLocation>
        <location evidence="1 14">Cytoplasm</location>
    </subcellularLocation>
</comment>
<dbReference type="SUPFAM" id="SSF52954">
    <property type="entry name" value="Class II aaRS ABD-related"/>
    <property type="match status" value="1"/>
</dbReference>
<dbReference type="GO" id="GO:0006435">
    <property type="term" value="P:threonyl-tRNA aminoacylation"/>
    <property type="evidence" value="ECO:0007669"/>
    <property type="project" value="UniProtKB-UniRule"/>
</dbReference>
<keyword evidence="10 14" id="KW-0694">RNA-binding</keyword>
<evidence type="ECO:0000256" key="9">
    <source>
        <dbReference type="ARBA" id="ARBA00022840"/>
    </source>
</evidence>
<dbReference type="InterPro" id="IPR006195">
    <property type="entry name" value="aa-tRNA-synth_II"/>
</dbReference>
<evidence type="ECO:0000256" key="7">
    <source>
        <dbReference type="ARBA" id="ARBA00022741"/>
    </source>
</evidence>
<dbReference type="FunFam" id="3.40.50.800:FF:000001">
    <property type="entry name" value="Threonine--tRNA ligase"/>
    <property type="match status" value="1"/>
</dbReference>
<dbReference type="GO" id="GO:0046872">
    <property type="term" value="F:metal ion binding"/>
    <property type="evidence" value="ECO:0007669"/>
    <property type="project" value="UniProtKB-KW"/>
</dbReference>
<evidence type="ECO:0000256" key="13">
    <source>
        <dbReference type="ARBA" id="ARBA00049515"/>
    </source>
</evidence>
<evidence type="ECO:0000256" key="14">
    <source>
        <dbReference type="HAMAP-Rule" id="MF_00184"/>
    </source>
</evidence>
<comment type="catalytic activity">
    <reaction evidence="13 14">
        <text>tRNA(Thr) + L-threonine + ATP = L-threonyl-tRNA(Thr) + AMP + diphosphate + H(+)</text>
        <dbReference type="Rhea" id="RHEA:24624"/>
        <dbReference type="Rhea" id="RHEA-COMP:9670"/>
        <dbReference type="Rhea" id="RHEA-COMP:9704"/>
        <dbReference type="ChEBI" id="CHEBI:15378"/>
        <dbReference type="ChEBI" id="CHEBI:30616"/>
        <dbReference type="ChEBI" id="CHEBI:33019"/>
        <dbReference type="ChEBI" id="CHEBI:57926"/>
        <dbReference type="ChEBI" id="CHEBI:78442"/>
        <dbReference type="ChEBI" id="CHEBI:78534"/>
        <dbReference type="ChEBI" id="CHEBI:456215"/>
        <dbReference type="EC" id="6.1.1.3"/>
    </reaction>
</comment>
<dbReference type="FunFam" id="3.30.54.20:FF:000002">
    <property type="entry name" value="Threonine--tRNA ligase"/>
    <property type="match status" value="1"/>
</dbReference>
<keyword evidence="12 14" id="KW-0030">Aminoacyl-tRNA synthetase</keyword>
<accession>A0A8J6LIU2</accession>
<dbReference type="InterPro" id="IPR045864">
    <property type="entry name" value="aa-tRNA-synth_II/BPL/LPL"/>
</dbReference>
<evidence type="ECO:0000256" key="1">
    <source>
        <dbReference type="ARBA" id="ARBA00004496"/>
    </source>
</evidence>
<dbReference type="InterPro" id="IPR033728">
    <property type="entry name" value="ThrRS_core"/>
</dbReference>
<evidence type="ECO:0000256" key="4">
    <source>
        <dbReference type="ARBA" id="ARBA00022555"/>
    </source>
</evidence>
<keyword evidence="8 14" id="KW-0862">Zinc</keyword>
<dbReference type="InterPro" id="IPR047246">
    <property type="entry name" value="ThrRS_anticodon"/>
</dbReference>
<keyword evidence="4 14" id="KW-0820">tRNA-binding</keyword>
<dbReference type="InterPro" id="IPR036621">
    <property type="entry name" value="Anticodon-bd_dom_sf"/>
</dbReference>
<name>A0A8J6LIU2_9FIRM</name>
<sequence length="636" mass="72809">MIKLMLPDGSERMFEGVKTGKELLAGLEPELKKEVICLQVDGELADLGAQLPAGATVGLVRQADPAALEVLRHSTSHIMAQAVKRLFPEAKLAIGPAIENGFYYDFDLPRPLTPEDLTAIEAEMKKIVKEDYPFTREMVKKEEALARLKAAGEIYKEELVAELEDEAVSFYQQGEFVDLCRGPHLPSTRYAKAFKLTSIAGAYWRGDSSRPMLQRIYGTAFFSREELENYFKLLEEAKKRDHRKLGRELDLFSIDEQIGAGLILWHPKGGRVRRVIEDFWREEHVKNGYELVYTPHLGRSVLWETSGHLGFYQENMYGGMEVEGQEYRIKPMNCPFHIAIYQSRSRSYRELPFRWAELGTVYRYERSGVLHGLLRVRGFTQDDAHIFCRPDQMPEEIDRVLAFCLKMLKAFGFNEFKLYLATRPEKSVGAEERWAAATEALRAAIEKTGLPYEVDEGGGAFYGPKIDLKIKDALGREWQCSTIQFDFNEPERFDLTYKGPDGQDHQPYMIHRALLGSLERFFGILVENYEGAFPLWLAPVQAIVLPVLPENLEYADEIYAWLRAHGIRAEVDSRNEKIGYRIREAQMQKIPYMLVVGSKEAETGQVAVRARREGDLGTWSREELLARLQEEIAAKR</sequence>
<keyword evidence="18" id="KW-1185">Reference proteome</keyword>
<evidence type="ECO:0000256" key="8">
    <source>
        <dbReference type="ARBA" id="ARBA00022833"/>
    </source>
</evidence>
<evidence type="ECO:0000256" key="12">
    <source>
        <dbReference type="ARBA" id="ARBA00023146"/>
    </source>
</evidence>
<evidence type="ECO:0000313" key="17">
    <source>
        <dbReference type="EMBL" id="MBA2133460.1"/>
    </source>
</evidence>
<dbReference type="SUPFAM" id="SSF81271">
    <property type="entry name" value="TGS-like"/>
    <property type="match status" value="1"/>
</dbReference>
<keyword evidence="9 14" id="KW-0067">ATP-binding</keyword>
<keyword evidence="5 14" id="KW-0436">Ligase</keyword>
<dbReference type="InterPro" id="IPR004154">
    <property type="entry name" value="Anticodon-bd"/>
</dbReference>
<dbReference type="Gene3D" id="3.30.930.10">
    <property type="entry name" value="Bira Bifunctional Protein, Domain 2"/>
    <property type="match status" value="1"/>
</dbReference>
<evidence type="ECO:0000313" key="18">
    <source>
        <dbReference type="Proteomes" id="UP000657177"/>
    </source>
</evidence>
<dbReference type="SUPFAM" id="SSF55681">
    <property type="entry name" value="Class II aaRS and biotin synthetases"/>
    <property type="match status" value="1"/>
</dbReference>
<dbReference type="PROSITE" id="PS50862">
    <property type="entry name" value="AA_TRNA_LIGASE_II"/>
    <property type="match status" value="1"/>
</dbReference>
<keyword evidence="3 14" id="KW-0963">Cytoplasm</keyword>
<dbReference type="InterPro" id="IPR002314">
    <property type="entry name" value="aa-tRNA-synt_IIb"/>
</dbReference>
<evidence type="ECO:0000256" key="5">
    <source>
        <dbReference type="ARBA" id="ARBA00022598"/>
    </source>
</evidence>
<dbReference type="GO" id="GO:0140096">
    <property type="term" value="F:catalytic activity, acting on a protein"/>
    <property type="evidence" value="ECO:0007669"/>
    <property type="project" value="UniProtKB-ARBA"/>
</dbReference>
<dbReference type="CDD" id="cd00771">
    <property type="entry name" value="ThrRS_core"/>
    <property type="match status" value="1"/>
</dbReference>
<comment type="caution">
    <text evidence="14">Lacks conserved residue(s) required for the propagation of feature annotation.</text>
</comment>